<evidence type="ECO:0000256" key="2">
    <source>
        <dbReference type="ARBA" id="ARBA00022692"/>
    </source>
</evidence>
<keyword evidence="10" id="KW-1185">Reference proteome</keyword>
<dbReference type="InterPro" id="IPR058634">
    <property type="entry name" value="AaeA-lik-b-barrel"/>
</dbReference>
<evidence type="ECO:0000313" key="10">
    <source>
        <dbReference type="Proteomes" id="UP001165678"/>
    </source>
</evidence>
<dbReference type="InterPro" id="IPR006143">
    <property type="entry name" value="RND_pump_MFP"/>
</dbReference>
<dbReference type="RefSeq" id="WP_265896461.1">
    <property type="nucleotide sequence ID" value="NZ_JAPIVE010000003.1"/>
</dbReference>
<keyword evidence="4 6" id="KW-0472">Membrane</keyword>
<feature type="transmembrane region" description="Helical" evidence="6">
    <location>
        <begin position="7"/>
        <end position="25"/>
    </location>
</feature>
<evidence type="ECO:0000313" key="9">
    <source>
        <dbReference type="EMBL" id="MCX2524787.1"/>
    </source>
</evidence>
<sequence length="314" mass="34677">MQKSLRIIITLAIAVAAILAGIWLWKYYMYSPWTRDGRIRAQVVTVAPDVSGWVRTLHVRDNEQVQQGDPLFMVDDARYQAMVNQDQASVMQRKFSWQQAQHQYERRKSLSKNAISSEDLESSRIQAEVARATYQQALAKLSADKINLVRVAVTAPVAGSVINLQLRQGNYIKQGQASLSIVKQGSFYATGYFEETKIPSIQVGDKAEVYLMSGARRIPGHVASIGQGISNQNTTPDGQLLPRIQQTFTWVRLAQRIPVDIVFDHMPTDMKLSAGMTATIKIAGHSSDDTDTVVREASGSHAEAGSDGALSDRG</sequence>
<keyword evidence="3 6" id="KW-1133">Transmembrane helix</keyword>
<dbReference type="EMBL" id="JAPIVE010000003">
    <property type="protein sequence ID" value="MCX2524787.1"/>
    <property type="molecule type" value="Genomic_DNA"/>
</dbReference>
<proteinExistence type="inferred from homology"/>
<organism evidence="9 10">
    <name type="scientific">Larsenimonas rhizosphaerae</name>
    <dbReference type="NCBI Taxonomy" id="2944682"/>
    <lineage>
        <taxon>Bacteria</taxon>
        <taxon>Pseudomonadati</taxon>
        <taxon>Pseudomonadota</taxon>
        <taxon>Gammaproteobacteria</taxon>
        <taxon>Oceanospirillales</taxon>
        <taxon>Halomonadaceae</taxon>
        <taxon>Larsenimonas</taxon>
    </lineage>
</organism>
<comment type="caution">
    <text evidence="9">The sequence shown here is derived from an EMBL/GenBank/DDBJ whole genome shotgun (WGS) entry which is preliminary data.</text>
</comment>
<evidence type="ECO:0000259" key="8">
    <source>
        <dbReference type="Pfam" id="PF25963"/>
    </source>
</evidence>
<dbReference type="PANTHER" id="PTHR30367">
    <property type="entry name" value="P-HYDROXYBENZOIC ACID EFFLUX PUMP SUBUNIT AAEA-RELATED"/>
    <property type="match status" value="1"/>
</dbReference>
<dbReference type="Gene3D" id="2.40.30.170">
    <property type="match status" value="1"/>
</dbReference>
<evidence type="ECO:0000259" key="7">
    <source>
        <dbReference type="Pfam" id="PF25917"/>
    </source>
</evidence>
<dbReference type="AlphaFoldDB" id="A0AA41ZHC7"/>
<gene>
    <name evidence="9" type="ORF">OQ287_11105</name>
</gene>
<comment type="similarity">
    <text evidence="1">Belongs to the membrane fusion protein (MFP) (TC 8.A.1) family.</text>
</comment>
<evidence type="ECO:0000256" key="6">
    <source>
        <dbReference type="SAM" id="Phobius"/>
    </source>
</evidence>
<dbReference type="Pfam" id="PF25917">
    <property type="entry name" value="BSH_RND"/>
    <property type="match status" value="1"/>
</dbReference>
<evidence type="ECO:0000256" key="3">
    <source>
        <dbReference type="ARBA" id="ARBA00022989"/>
    </source>
</evidence>
<dbReference type="InterPro" id="IPR050393">
    <property type="entry name" value="MFP_Efflux_Pump"/>
</dbReference>
<protein>
    <submittedName>
        <fullName evidence="9">HlyD family secretion protein</fullName>
    </submittedName>
</protein>
<dbReference type="Proteomes" id="UP001165678">
    <property type="component" value="Unassembled WGS sequence"/>
</dbReference>
<dbReference type="PANTHER" id="PTHR30367:SF12">
    <property type="entry name" value="P-HYDROXYBENZOIC ACID EFFLUX PUMP SUBUNIT AAEA"/>
    <property type="match status" value="1"/>
</dbReference>
<dbReference type="InterPro" id="IPR058625">
    <property type="entry name" value="MdtA-like_BSH"/>
</dbReference>
<feature type="domain" description="p-hydroxybenzoic acid efflux pump subunit AaeA-like beta-barrel" evidence="8">
    <location>
        <begin position="186"/>
        <end position="282"/>
    </location>
</feature>
<evidence type="ECO:0000256" key="5">
    <source>
        <dbReference type="SAM" id="MobiDB-lite"/>
    </source>
</evidence>
<dbReference type="NCBIfam" id="TIGR01730">
    <property type="entry name" value="RND_mfp"/>
    <property type="match status" value="1"/>
</dbReference>
<accession>A0AA41ZHC7</accession>
<dbReference type="Gene3D" id="2.40.50.100">
    <property type="match status" value="1"/>
</dbReference>
<feature type="region of interest" description="Disordered" evidence="5">
    <location>
        <begin position="286"/>
        <end position="314"/>
    </location>
</feature>
<evidence type="ECO:0000256" key="1">
    <source>
        <dbReference type="ARBA" id="ARBA00009477"/>
    </source>
</evidence>
<dbReference type="Pfam" id="PF25963">
    <property type="entry name" value="Beta-barrel_AAEA"/>
    <property type="match status" value="1"/>
</dbReference>
<dbReference type="SUPFAM" id="SSF111369">
    <property type="entry name" value="HlyD-like secretion proteins"/>
    <property type="match status" value="1"/>
</dbReference>
<name>A0AA41ZHC7_9GAMM</name>
<dbReference type="GO" id="GO:0016020">
    <property type="term" value="C:membrane"/>
    <property type="evidence" value="ECO:0007669"/>
    <property type="project" value="InterPro"/>
</dbReference>
<dbReference type="GO" id="GO:0022857">
    <property type="term" value="F:transmembrane transporter activity"/>
    <property type="evidence" value="ECO:0007669"/>
    <property type="project" value="InterPro"/>
</dbReference>
<feature type="domain" description="Multidrug resistance protein MdtA-like barrel-sandwich hybrid" evidence="7">
    <location>
        <begin position="43"/>
        <end position="183"/>
    </location>
</feature>
<reference evidence="9" key="1">
    <citation type="submission" date="2022-11" db="EMBL/GenBank/DDBJ databases">
        <title>Larsenimonas rhizosphaerae sp. nov., isolated from a tidal mudflat.</title>
        <authorList>
            <person name="Lee S.D."/>
            <person name="Kim I.S."/>
        </authorList>
    </citation>
    <scope>NUCLEOTIDE SEQUENCE</scope>
    <source>
        <strain evidence="9">GH2-1</strain>
    </source>
</reference>
<evidence type="ECO:0000256" key="4">
    <source>
        <dbReference type="ARBA" id="ARBA00023136"/>
    </source>
</evidence>
<keyword evidence="2 6" id="KW-0812">Transmembrane</keyword>